<accession>A0A6A6P253</accession>
<dbReference type="EMBL" id="MU001678">
    <property type="protein sequence ID" value="KAF2458111.1"/>
    <property type="molecule type" value="Genomic_DNA"/>
</dbReference>
<gene>
    <name evidence="2" type="ORF">BDY21DRAFT_213585</name>
</gene>
<protein>
    <submittedName>
        <fullName evidence="2">Uncharacterized protein</fullName>
    </submittedName>
</protein>
<dbReference type="AlphaFoldDB" id="A0A6A6P253"/>
<proteinExistence type="predicted"/>
<name>A0A6A6P253_9PEZI</name>
<dbReference type="Proteomes" id="UP000799766">
    <property type="component" value="Unassembled WGS sequence"/>
</dbReference>
<sequence length="149" mass="17024">MDGWDSMTPSLRAPVTSRLDGSRSPLLKQLIVLSSRKPGRRKLGPSSGVARRKPERSIRRRGVIIVILHQCTTLRSTQLRQSNLPIRHRYSARQLTRKESQFRLHLLSIISPDEDRACRNSRARQPRSMRGFPSSSARRPLLLLPACPR</sequence>
<evidence type="ECO:0000256" key="1">
    <source>
        <dbReference type="SAM" id="MobiDB-lite"/>
    </source>
</evidence>
<evidence type="ECO:0000313" key="3">
    <source>
        <dbReference type="Proteomes" id="UP000799766"/>
    </source>
</evidence>
<feature type="region of interest" description="Disordered" evidence="1">
    <location>
        <begin position="1"/>
        <end position="20"/>
    </location>
</feature>
<evidence type="ECO:0000313" key="2">
    <source>
        <dbReference type="EMBL" id="KAF2458111.1"/>
    </source>
</evidence>
<reference evidence="2" key="1">
    <citation type="journal article" date="2020" name="Stud. Mycol.">
        <title>101 Dothideomycetes genomes: a test case for predicting lifestyles and emergence of pathogens.</title>
        <authorList>
            <person name="Haridas S."/>
            <person name="Albert R."/>
            <person name="Binder M."/>
            <person name="Bloem J."/>
            <person name="Labutti K."/>
            <person name="Salamov A."/>
            <person name="Andreopoulos B."/>
            <person name="Baker S."/>
            <person name="Barry K."/>
            <person name="Bills G."/>
            <person name="Bluhm B."/>
            <person name="Cannon C."/>
            <person name="Castanera R."/>
            <person name="Culley D."/>
            <person name="Daum C."/>
            <person name="Ezra D."/>
            <person name="Gonzalez J."/>
            <person name="Henrissat B."/>
            <person name="Kuo A."/>
            <person name="Liang C."/>
            <person name="Lipzen A."/>
            <person name="Lutzoni F."/>
            <person name="Magnuson J."/>
            <person name="Mondo S."/>
            <person name="Nolan M."/>
            <person name="Ohm R."/>
            <person name="Pangilinan J."/>
            <person name="Park H.-J."/>
            <person name="Ramirez L."/>
            <person name="Alfaro M."/>
            <person name="Sun H."/>
            <person name="Tritt A."/>
            <person name="Yoshinaga Y."/>
            <person name="Zwiers L.-H."/>
            <person name="Turgeon B."/>
            <person name="Goodwin S."/>
            <person name="Spatafora J."/>
            <person name="Crous P."/>
            <person name="Grigoriev I."/>
        </authorList>
    </citation>
    <scope>NUCLEOTIDE SEQUENCE</scope>
    <source>
        <strain evidence="2">ATCC 16933</strain>
    </source>
</reference>
<keyword evidence="3" id="KW-1185">Reference proteome</keyword>
<feature type="region of interest" description="Disordered" evidence="1">
    <location>
        <begin position="35"/>
        <end position="55"/>
    </location>
</feature>
<organism evidence="2 3">
    <name type="scientific">Lineolata rhizophorae</name>
    <dbReference type="NCBI Taxonomy" id="578093"/>
    <lineage>
        <taxon>Eukaryota</taxon>
        <taxon>Fungi</taxon>
        <taxon>Dikarya</taxon>
        <taxon>Ascomycota</taxon>
        <taxon>Pezizomycotina</taxon>
        <taxon>Dothideomycetes</taxon>
        <taxon>Dothideomycetes incertae sedis</taxon>
        <taxon>Lineolatales</taxon>
        <taxon>Lineolataceae</taxon>
        <taxon>Lineolata</taxon>
    </lineage>
</organism>